<dbReference type="Proteomes" id="UP001604336">
    <property type="component" value="Unassembled WGS sequence"/>
</dbReference>
<dbReference type="EMBL" id="JBFOLK010000001">
    <property type="protein sequence ID" value="KAL2541328.1"/>
    <property type="molecule type" value="Genomic_DNA"/>
</dbReference>
<feature type="region of interest" description="Disordered" evidence="1">
    <location>
        <begin position="1"/>
        <end position="25"/>
    </location>
</feature>
<keyword evidence="3" id="KW-1185">Reference proteome</keyword>
<gene>
    <name evidence="2" type="ORF">Adt_02306</name>
</gene>
<sequence length="100" mass="11438">MRHADLNMLSRPSASSPVPGRMSKGNTEAHIVITEEIDISTTVDELEQLNSEEATRNRAERARAKRKRFNPIKKIYKLAPSRRIYTPKIGVQDYPRSKMS</sequence>
<reference evidence="3" key="1">
    <citation type="submission" date="2024-07" db="EMBL/GenBank/DDBJ databases">
        <title>Two chromosome-level genome assemblies of Korean endemic species Abeliophyllum distichum and Forsythia ovata (Oleaceae).</title>
        <authorList>
            <person name="Jang H."/>
        </authorList>
    </citation>
    <scope>NUCLEOTIDE SEQUENCE [LARGE SCALE GENOMIC DNA]</scope>
</reference>
<organism evidence="2 3">
    <name type="scientific">Abeliophyllum distichum</name>
    <dbReference type="NCBI Taxonomy" id="126358"/>
    <lineage>
        <taxon>Eukaryota</taxon>
        <taxon>Viridiplantae</taxon>
        <taxon>Streptophyta</taxon>
        <taxon>Embryophyta</taxon>
        <taxon>Tracheophyta</taxon>
        <taxon>Spermatophyta</taxon>
        <taxon>Magnoliopsida</taxon>
        <taxon>eudicotyledons</taxon>
        <taxon>Gunneridae</taxon>
        <taxon>Pentapetalae</taxon>
        <taxon>asterids</taxon>
        <taxon>lamiids</taxon>
        <taxon>Lamiales</taxon>
        <taxon>Oleaceae</taxon>
        <taxon>Forsythieae</taxon>
        <taxon>Abeliophyllum</taxon>
    </lineage>
</organism>
<evidence type="ECO:0000256" key="1">
    <source>
        <dbReference type="SAM" id="MobiDB-lite"/>
    </source>
</evidence>
<protein>
    <submittedName>
        <fullName evidence="2">Uncharacterized protein</fullName>
    </submittedName>
</protein>
<comment type="caution">
    <text evidence="2">The sequence shown here is derived from an EMBL/GenBank/DDBJ whole genome shotgun (WGS) entry which is preliminary data.</text>
</comment>
<proteinExistence type="predicted"/>
<evidence type="ECO:0000313" key="2">
    <source>
        <dbReference type="EMBL" id="KAL2541328.1"/>
    </source>
</evidence>
<name>A0ABD1VXD6_9LAMI</name>
<dbReference type="AlphaFoldDB" id="A0ABD1VXD6"/>
<accession>A0ABD1VXD6</accession>
<evidence type="ECO:0000313" key="3">
    <source>
        <dbReference type="Proteomes" id="UP001604336"/>
    </source>
</evidence>